<name>A0AAN5CFA7_9BILA</name>
<keyword evidence="2" id="KW-1185">Reference proteome</keyword>
<proteinExistence type="predicted"/>
<dbReference type="EMBL" id="BTRK01000003">
    <property type="protein sequence ID" value="GMR43940.1"/>
    <property type="molecule type" value="Genomic_DNA"/>
</dbReference>
<evidence type="ECO:0000313" key="2">
    <source>
        <dbReference type="Proteomes" id="UP001328107"/>
    </source>
</evidence>
<gene>
    <name evidence="1" type="ORF">PMAYCL1PPCAC_14135</name>
</gene>
<feature type="non-terminal residue" evidence="1">
    <location>
        <position position="1"/>
    </location>
</feature>
<dbReference type="Proteomes" id="UP001328107">
    <property type="component" value="Unassembled WGS sequence"/>
</dbReference>
<protein>
    <submittedName>
        <fullName evidence="1">Uncharacterized protein</fullName>
    </submittedName>
</protein>
<dbReference type="AlphaFoldDB" id="A0AAN5CFA7"/>
<evidence type="ECO:0000313" key="1">
    <source>
        <dbReference type="EMBL" id="GMR43940.1"/>
    </source>
</evidence>
<sequence length="197" mass="21891">TYNYFIIIICKKKIERCLHVSNLDEVEHLVGEQPLISVLLQYLLEGARVGSIVCMHEECSVASDHEVGRGQIKHLVSRRPDHGLSLRERRVGCDHSSLPKIGASRLLVDDDTVLRVELGYRHLVVLSEVEVDLLAQVVHDATSFSAREPSCLAHRLLRAVRTVAAADLDHTAVIDSQTDEGNIGDYLKSLESHADVD</sequence>
<accession>A0AAN5CFA7</accession>
<comment type="caution">
    <text evidence="1">The sequence shown here is derived from an EMBL/GenBank/DDBJ whole genome shotgun (WGS) entry which is preliminary data.</text>
</comment>
<organism evidence="1 2">
    <name type="scientific">Pristionchus mayeri</name>
    <dbReference type="NCBI Taxonomy" id="1317129"/>
    <lineage>
        <taxon>Eukaryota</taxon>
        <taxon>Metazoa</taxon>
        <taxon>Ecdysozoa</taxon>
        <taxon>Nematoda</taxon>
        <taxon>Chromadorea</taxon>
        <taxon>Rhabditida</taxon>
        <taxon>Rhabditina</taxon>
        <taxon>Diplogasteromorpha</taxon>
        <taxon>Diplogasteroidea</taxon>
        <taxon>Neodiplogasteridae</taxon>
        <taxon>Pristionchus</taxon>
    </lineage>
</organism>
<reference evidence="2" key="1">
    <citation type="submission" date="2022-10" db="EMBL/GenBank/DDBJ databases">
        <title>Genome assembly of Pristionchus species.</title>
        <authorList>
            <person name="Yoshida K."/>
            <person name="Sommer R.J."/>
        </authorList>
    </citation>
    <scope>NUCLEOTIDE SEQUENCE [LARGE SCALE GENOMIC DNA]</scope>
    <source>
        <strain evidence="2">RS5460</strain>
    </source>
</reference>